<sequence>WHETLKDEARKAIADPSDVLNLGAWAPLSAFYEPPMKGTLVQLVKGTMVEVELPALDKMRTDTLDRSITPIWIAECVHMTGYYILARWCGAKQADEGYFWVHSASATVHKVGYTEVNKSSGYALVPPFEMFFIETVSGWQDLLNQRVRYTIGEHFELRGTEISRNKFQVGERVEMIHYESYVLCPALIEKVLGRRVLLDYSRSDMEKADLIEKEEFWRDMNDDL</sequence>
<dbReference type="InterPro" id="IPR004092">
    <property type="entry name" value="Mbt"/>
</dbReference>
<accession>A0AAV5SZU8</accession>
<dbReference type="Proteomes" id="UP001432027">
    <property type="component" value="Unassembled WGS sequence"/>
</dbReference>
<dbReference type="EMBL" id="BTSX01000002">
    <property type="protein sequence ID" value="GMS86849.1"/>
    <property type="molecule type" value="Genomic_DNA"/>
</dbReference>
<organism evidence="1 2">
    <name type="scientific">Pristionchus entomophagus</name>
    <dbReference type="NCBI Taxonomy" id="358040"/>
    <lineage>
        <taxon>Eukaryota</taxon>
        <taxon>Metazoa</taxon>
        <taxon>Ecdysozoa</taxon>
        <taxon>Nematoda</taxon>
        <taxon>Chromadorea</taxon>
        <taxon>Rhabditida</taxon>
        <taxon>Rhabditina</taxon>
        <taxon>Diplogasteromorpha</taxon>
        <taxon>Diplogasteroidea</taxon>
        <taxon>Neodiplogasteridae</taxon>
        <taxon>Pristionchus</taxon>
    </lineage>
</organism>
<dbReference type="GO" id="GO:0006355">
    <property type="term" value="P:regulation of DNA-templated transcription"/>
    <property type="evidence" value="ECO:0007669"/>
    <property type="project" value="InterPro"/>
</dbReference>
<dbReference type="SUPFAM" id="SSF63748">
    <property type="entry name" value="Tudor/PWWP/MBT"/>
    <property type="match status" value="2"/>
</dbReference>
<dbReference type="AlphaFoldDB" id="A0AAV5SZU8"/>
<gene>
    <name evidence="1" type="ORF">PENTCL1PPCAC_9024</name>
</gene>
<reference evidence="1" key="1">
    <citation type="submission" date="2023-10" db="EMBL/GenBank/DDBJ databases">
        <title>Genome assembly of Pristionchus species.</title>
        <authorList>
            <person name="Yoshida K."/>
            <person name="Sommer R.J."/>
        </authorList>
    </citation>
    <scope>NUCLEOTIDE SEQUENCE</scope>
    <source>
        <strain evidence="1">RS0144</strain>
    </source>
</reference>
<keyword evidence="2" id="KW-1185">Reference proteome</keyword>
<dbReference type="Pfam" id="PF02820">
    <property type="entry name" value="MBT"/>
    <property type="match status" value="1"/>
</dbReference>
<dbReference type="Gene3D" id="2.30.30.140">
    <property type="match status" value="2"/>
</dbReference>
<dbReference type="GO" id="GO:0005634">
    <property type="term" value="C:nucleus"/>
    <property type="evidence" value="ECO:0007669"/>
    <property type="project" value="InterPro"/>
</dbReference>
<feature type="non-terminal residue" evidence="1">
    <location>
        <position position="1"/>
    </location>
</feature>
<name>A0AAV5SZU8_9BILA</name>
<feature type="non-terminal residue" evidence="1">
    <location>
        <position position="224"/>
    </location>
</feature>
<evidence type="ECO:0000313" key="1">
    <source>
        <dbReference type="EMBL" id="GMS86849.1"/>
    </source>
</evidence>
<evidence type="ECO:0000313" key="2">
    <source>
        <dbReference type="Proteomes" id="UP001432027"/>
    </source>
</evidence>
<protein>
    <submittedName>
        <fullName evidence="1">Uncharacterized protein</fullName>
    </submittedName>
</protein>
<comment type="caution">
    <text evidence="1">The sequence shown here is derived from an EMBL/GenBank/DDBJ whole genome shotgun (WGS) entry which is preliminary data.</text>
</comment>
<proteinExistence type="predicted"/>